<keyword evidence="1" id="KW-0732">Signal</keyword>
<evidence type="ECO:0000313" key="2">
    <source>
        <dbReference type="EMBL" id="SNC75548.1"/>
    </source>
</evidence>
<sequence>MIKAFTRLCALLSILLSSCAYEKADEIATPKVVCTTPSVVSYSISISPILDRNCRSCHNPALLTGGVNLEDFAVIKQHVNSGVLMGNVKHLPGYMPMPQNAAKLSDCDIDLLQKWVDAGAPNN</sequence>
<dbReference type="RefSeq" id="WP_088844250.1">
    <property type="nucleotide sequence ID" value="NZ_FYEW01000002.1"/>
</dbReference>
<dbReference type="GO" id="GO:0009055">
    <property type="term" value="F:electron transfer activity"/>
    <property type="evidence" value="ECO:0007669"/>
    <property type="project" value="InterPro"/>
</dbReference>
<evidence type="ECO:0000313" key="3">
    <source>
        <dbReference type="Proteomes" id="UP000198131"/>
    </source>
</evidence>
<organism evidence="2 3">
    <name type="scientific">Hymenobacter gelipurpurascens</name>
    <dbReference type="NCBI Taxonomy" id="89968"/>
    <lineage>
        <taxon>Bacteria</taxon>
        <taxon>Pseudomonadati</taxon>
        <taxon>Bacteroidota</taxon>
        <taxon>Cytophagia</taxon>
        <taxon>Cytophagales</taxon>
        <taxon>Hymenobacteraceae</taxon>
        <taxon>Hymenobacter</taxon>
    </lineage>
</organism>
<accession>A0A212UB81</accession>
<gene>
    <name evidence="2" type="ORF">SAMN06265337_2929</name>
</gene>
<proteinExistence type="predicted"/>
<dbReference type="SUPFAM" id="SSF46626">
    <property type="entry name" value="Cytochrome c"/>
    <property type="match status" value="1"/>
</dbReference>
<dbReference type="EMBL" id="FYEW01000002">
    <property type="protein sequence ID" value="SNC75548.1"/>
    <property type="molecule type" value="Genomic_DNA"/>
</dbReference>
<dbReference type="InterPro" id="IPR036909">
    <property type="entry name" value="Cyt_c-like_dom_sf"/>
</dbReference>
<evidence type="ECO:0008006" key="4">
    <source>
        <dbReference type="Google" id="ProtNLM"/>
    </source>
</evidence>
<dbReference type="GO" id="GO:0020037">
    <property type="term" value="F:heme binding"/>
    <property type="evidence" value="ECO:0007669"/>
    <property type="project" value="InterPro"/>
</dbReference>
<protein>
    <recommendedName>
        <fullName evidence="4">Cytochrome c domain-containing protein</fullName>
    </recommendedName>
</protein>
<evidence type="ECO:0000256" key="1">
    <source>
        <dbReference type="SAM" id="SignalP"/>
    </source>
</evidence>
<dbReference type="OrthoDB" id="1524066at2"/>
<keyword evidence="3" id="KW-1185">Reference proteome</keyword>
<dbReference type="Proteomes" id="UP000198131">
    <property type="component" value="Unassembled WGS sequence"/>
</dbReference>
<feature type="chain" id="PRO_5013256524" description="Cytochrome c domain-containing protein" evidence="1">
    <location>
        <begin position="25"/>
        <end position="123"/>
    </location>
</feature>
<feature type="signal peptide" evidence="1">
    <location>
        <begin position="1"/>
        <end position="24"/>
    </location>
</feature>
<name>A0A212UB81_9BACT</name>
<dbReference type="AlphaFoldDB" id="A0A212UB81"/>
<reference evidence="3" key="1">
    <citation type="submission" date="2017-06" db="EMBL/GenBank/DDBJ databases">
        <authorList>
            <person name="Varghese N."/>
            <person name="Submissions S."/>
        </authorList>
    </citation>
    <scope>NUCLEOTIDE SEQUENCE [LARGE SCALE GENOMIC DNA]</scope>
    <source>
        <strain evidence="3">DSM 11116</strain>
    </source>
</reference>
<dbReference type="PROSITE" id="PS51257">
    <property type="entry name" value="PROKAR_LIPOPROTEIN"/>
    <property type="match status" value="1"/>
</dbReference>